<dbReference type="EMBL" id="CP003653">
    <property type="protein sequence ID" value="AFZ35339.1"/>
    <property type="molecule type" value="Genomic_DNA"/>
</dbReference>
<dbReference type="Proteomes" id="UP000010473">
    <property type="component" value="Chromosome"/>
</dbReference>
<dbReference type="HOGENOM" id="CLU_201264_0_0_3"/>
<sequence length="73" mass="8329">MNQQSLRRLIKRFIFGILAGFFVAAIYWSYSTYFHASFSLIYGIMSSLFLAIFFGLIAALTDLDNLLDNLPPL</sequence>
<dbReference type="STRING" id="111780.Sta7437_1781"/>
<gene>
    <name evidence="2" type="ordered locus">Sta7437_1781</name>
</gene>
<dbReference type="AlphaFoldDB" id="K9XTE9"/>
<name>K9XTE9_STAC7</name>
<proteinExistence type="predicted"/>
<evidence type="ECO:0000313" key="3">
    <source>
        <dbReference type="Proteomes" id="UP000010473"/>
    </source>
</evidence>
<feature type="transmembrane region" description="Helical" evidence="1">
    <location>
        <begin position="36"/>
        <end position="60"/>
    </location>
</feature>
<feature type="transmembrane region" description="Helical" evidence="1">
    <location>
        <begin position="12"/>
        <end position="30"/>
    </location>
</feature>
<accession>K9XTE9</accession>
<reference evidence="3" key="1">
    <citation type="journal article" date="2013" name="Proc. Natl. Acad. Sci. U.S.A.">
        <title>Improving the coverage of the cyanobacterial phylum using diversity-driven genome sequencing.</title>
        <authorList>
            <person name="Shih P.M."/>
            <person name="Wu D."/>
            <person name="Latifi A."/>
            <person name="Axen S.D."/>
            <person name="Fewer D.P."/>
            <person name="Talla E."/>
            <person name="Calteau A."/>
            <person name="Cai F."/>
            <person name="Tandeau de Marsac N."/>
            <person name="Rippka R."/>
            <person name="Herdman M."/>
            <person name="Sivonen K."/>
            <person name="Coursin T."/>
            <person name="Laurent T."/>
            <person name="Goodwin L."/>
            <person name="Nolan M."/>
            <person name="Davenport K.W."/>
            <person name="Han C.S."/>
            <person name="Rubin E.M."/>
            <person name="Eisen J.A."/>
            <person name="Woyke T."/>
            <person name="Gugger M."/>
            <person name="Kerfeld C.A."/>
        </authorList>
    </citation>
    <scope>NUCLEOTIDE SEQUENCE [LARGE SCALE GENOMIC DNA]</scope>
    <source>
        <strain evidence="3">ATCC 29371 / PCC 7437</strain>
    </source>
</reference>
<keyword evidence="1" id="KW-1133">Transmembrane helix</keyword>
<dbReference type="KEGG" id="scs:Sta7437_1781"/>
<keyword evidence="3" id="KW-1185">Reference proteome</keyword>
<organism evidence="2 3">
    <name type="scientific">Stanieria cyanosphaera (strain ATCC 29371 / PCC 7437)</name>
    <dbReference type="NCBI Taxonomy" id="111780"/>
    <lineage>
        <taxon>Bacteria</taxon>
        <taxon>Bacillati</taxon>
        <taxon>Cyanobacteriota</taxon>
        <taxon>Cyanophyceae</taxon>
        <taxon>Pleurocapsales</taxon>
        <taxon>Dermocarpellaceae</taxon>
        <taxon>Stanieria</taxon>
    </lineage>
</organism>
<evidence type="ECO:0000256" key="1">
    <source>
        <dbReference type="SAM" id="Phobius"/>
    </source>
</evidence>
<dbReference type="eggNOG" id="ENOG502ZJA9">
    <property type="taxonomic scope" value="Bacteria"/>
</dbReference>
<dbReference type="OrthoDB" id="9905726at2"/>
<protein>
    <submittedName>
        <fullName evidence="2">Uncharacterized protein</fullName>
    </submittedName>
</protein>
<evidence type="ECO:0000313" key="2">
    <source>
        <dbReference type="EMBL" id="AFZ35339.1"/>
    </source>
</evidence>
<dbReference type="RefSeq" id="WP_015193010.1">
    <property type="nucleotide sequence ID" value="NC_019748.1"/>
</dbReference>
<keyword evidence="1" id="KW-0812">Transmembrane</keyword>
<keyword evidence="1" id="KW-0472">Membrane</keyword>